<keyword evidence="3" id="KW-1185">Reference proteome</keyword>
<evidence type="ECO:0000313" key="2">
    <source>
        <dbReference type="EMBL" id="KAJ4839427.1"/>
    </source>
</evidence>
<gene>
    <name evidence="2" type="primary">KIN17_2</name>
    <name evidence="2" type="ORF">Tsubulata_035360</name>
</gene>
<proteinExistence type="predicted"/>
<dbReference type="EMBL" id="JAKUCV010003320">
    <property type="protein sequence ID" value="KAJ4839427.1"/>
    <property type="molecule type" value="Genomic_DNA"/>
</dbReference>
<dbReference type="PANTHER" id="PTHR12805:SF0">
    <property type="entry name" value="DNA_RNA-BINDING PROTEIN KIN17"/>
    <property type="match status" value="1"/>
</dbReference>
<reference evidence="2" key="2">
    <citation type="journal article" date="2023" name="Plants (Basel)">
        <title>Annotation of the Turnera subulata (Passifloraceae) Draft Genome Reveals the S-Locus Evolved after the Divergence of Turneroideae from Passifloroideae in a Stepwise Manner.</title>
        <authorList>
            <person name="Henning P.M."/>
            <person name="Roalson E.H."/>
            <person name="Mir W."/>
            <person name="McCubbin A.G."/>
            <person name="Shore J.S."/>
        </authorList>
    </citation>
    <scope>NUCLEOTIDE SEQUENCE</scope>
    <source>
        <strain evidence="2">F60SS</strain>
    </source>
</reference>
<protein>
    <submittedName>
        <fullName evidence="2">DNA/RNA-binding protein kin17</fullName>
    </submittedName>
</protein>
<organism evidence="2 3">
    <name type="scientific">Turnera subulata</name>
    <dbReference type="NCBI Taxonomy" id="218843"/>
    <lineage>
        <taxon>Eukaryota</taxon>
        <taxon>Viridiplantae</taxon>
        <taxon>Streptophyta</taxon>
        <taxon>Embryophyta</taxon>
        <taxon>Tracheophyta</taxon>
        <taxon>Spermatophyta</taxon>
        <taxon>Magnoliopsida</taxon>
        <taxon>eudicotyledons</taxon>
        <taxon>Gunneridae</taxon>
        <taxon>Pentapetalae</taxon>
        <taxon>rosids</taxon>
        <taxon>fabids</taxon>
        <taxon>Malpighiales</taxon>
        <taxon>Passifloraceae</taxon>
        <taxon>Turnera</taxon>
    </lineage>
</organism>
<dbReference type="SMART" id="SM01253">
    <property type="entry name" value="Kin17_mid"/>
    <property type="match status" value="1"/>
</dbReference>
<accession>A0A9Q0FXL6</accession>
<sequence>MKRMPTREGFCNFLPRAQECGRVSVYLGPNKHHNNNITGVVGPMCVWTHPHNTKNRMENKNEFLTPEEIAERIKAIGLQRLRWYCQMCQKQCRDEKGFKRHCMSVSHQQLENAFLDLMRASHGHSRVSAAVVYHEYIHDPHHVDMNSTQWATLSEFVKYLGWTGKCKVDETPRGWFITYVDRD</sequence>
<name>A0A9Q0FXL6_9ROSI</name>
<dbReference type="GO" id="GO:0006260">
    <property type="term" value="P:DNA replication"/>
    <property type="evidence" value="ECO:0007669"/>
    <property type="project" value="TreeGrafter"/>
</dbReference>
<evidence type="ECO:0000313" key="3">
    <source>
        <dbReference type="Proteomes" id="UP001141552"/>
    </source>
</evidence>
<dbReference type="InterPro" id="IPR036236">
    <property type="entry name" value="Znf_C2H2_sf"/>
</dbReference>
<evidence type="ECO:0000259" key="1">
    <source>
        <dbReference type="SMART" id="SM01253"/>
    </source>
</evidence>
<dbReference type="Gene3D" id="1.10.10.2030">
    <property type="entry name" value="DNA/RNA-binding protein Kin17, conserved domain"/>
    <property type="match status" value="1"/>
</dbReference>
<dbReference type="Pfam" id="PF10357">
    <property type="entry name" value="WH_KIN17"/>
    <property type="match status" value="1"/>
</dbReference>
<dbReference type="PANTHER" id="PTHR12805">
    <property type="entry name" value="KIN17 KIN, ANTIGENIC DETERMINANT OF RECA PROTEIN HOMOLOG"/>
    <property type="match status" value="1"/>
</dbReference>
<dbReference type="InterPro" id="IPR037321">
    <property type="entry name" value="KIN17-like"/>
</dbReference>
<dbReference type="Proteomes" id="UP001141552">
    <property type="component" value="Unassembled WGS sequence"/>
</dbReference>
<dbReference type="SUPFAM" id="SSF57667">
    <property type="entry name" value="beta-beta-alpha zinc fingers"/>
    <property type="match status" value="1"/>
</dbReference>
<dbReference type="InterPro" id="IPR019447">
    <property type="entry name" value="DNA/RNA-bd_Kin17_WH-like_dom"/>
</dbReference>
<comment type="caution">
    <text evidence="2">The sequence shown here is derived from an EMBL/GenBank/DDBJ whole genome shotgun (WGS) entry which is preliminary data.</text>
</comment>
<reference evidence="2" key="1">
    <citation type="submission" date="2022-02" db="EMBL/GenBank/DDBJ databases">
        <authorList>
            <person name="Henning P.M."/>
            <person name="McCubbin A.G."/>
            <person name="Shore J.S."/>
        </authorList>
    </citation>
    <scope>NUCLEOTIDE SEQUENCE</scope>
    <source>
        <strain evidence="2">F60SS</strain>
        <tissue evidence="2">Leaves</tissue>
    </source>
</reference>
<feature type="domain" description="DNA/RNA-binding protein Kin17 WH-like" evidence="1">
    <location>
        <begin position="101"/>
        <end position="183"/>
    </location>
</feature>
<dbReference type="InterPro" id="IPR038254">
    <property type="entry name" value="KIN17_WH-like_sf"/>
</dbReference>
<dbReference type="GO" id="GO:0005634">
    <property type="term" value="C:nucleus"/>
    <property type="evidence" value="ECO:0007669"/>
    <property type="project" value="TreeGrafter"/>
</dbReference>
<dbReference type="GO" id="GO:0003690">
    <property type="term" value="F:double-stranded DNA binding"/>
    <property type="evidence" value="ECO:0007669"/>
    <property type="project" value="TreeGrafter"/>
</dbReference>
<dbReference type="OrthoDB" id="10266249at2759"/>
<dbReference type="AlphaFoldDB" id="A0A9Q0FXL6"/>
<dbReference type="GO" id="GO:0006974">
    <property type="term" value="P:DNA damage response"/>
    <property type="evidence" value="ECO:0007669"/>
    <property type="project" value="TreeGrafter"/>
</dbReference>